<gene>
    <name evidence="2" type="ORF">BDP27DRAFT_276664</name>
</gene>
<evidence type="ECO:0000313" key="3">
    <source>
        <dbReference type="Proteomes" id="UP000772434"/>
    </source>
</evidence>
<feature type="chain" id="PRO_5040392431" evidence="1">
    <location>
        <begin position="21"/>
        <end position="204"/>
    </location>
</feature>
<proteinExistence type="predicted"/>
<protein>
    <submittedName>
        <fullName evidence="2">Uncharacterized protein</fullName>
    </submittedName>
</protein>
<dbReference type="Proteomes" id="UP000772434">
    <property type="component" value="Unassembled WGS sequence"/>
</dbReference>
<dbReference type="OrthoDB" id="3226519at2759"/>
<accession>A0A9P5PG86</accession>
<feature type="signal peptide" evidence="1">
    <location>
        <begin position="1"/>
        <end position="20"/>
    </location>
</feature>
<reference evidence="2" key="1">
    <citation type="submission" date="2020-11" db="EMBL/GenBank/DDBJ databases">
        <authorList>
            <consortium name="DOE Joint Genome Institute"/>
            <person name="Ahrendt S."/>
            <person name="Riley R."/>
            <person name="Andreopoulos W."/>
            <person name="Labutti K."/>
            <person name="Pangilinan J."/>
            <person name="Ruiz-Duenas F.J."/>
            <person name="Barrasa J.M."/>
            <person name="Sanchez-Garcia M."/>
            <person name="Camarero S."/>
            <person name="Miyauchi S."/>
            <person name="Serrano A."/>
            <person name="Linde D."/>
            <person name="Babiker R."/>
            <person name="Drula E."/>
            <person name="Ayuso-Fernandez I."/>
            <person name="Pacheco R."/>
            <person name="Padilla G."/>
            <person name="Ferreira P."/>
            <person name="Barriuso J."/>
            <person name="Kellner H."/>
            <person name="Castanera R."/>
            <person name="Alfaro M."/>
            <person name="Ramirez L."/>
            <person name="Pisabarro A.G."/>
            <person name="Kuo A."/>
            <person name="Tritt A."/>
            <person name="Lipzen A."/>
            <person name="He G."/>
            <person name="Yan M."/>
            <person name="Ng V."/>
            <person name="Cullen D."/>
            <person name="Martin F."/>
            <person name="Rosso M.-N."/>
            <person name="Henrissat B."/>
            <person name="Hibbett D."/>
            <person name="Martinez A.T."/>
            <person name="Grigoriev I.V."/>
        </authorList>
    </citation>
    <scope>NUCLEOTIDE SEQUENCE</scope>
    <source>
        <strain evidence="2">AH 40177</strain>
    </source>
</reference>
<evidence type="ECO:0000256" key="1">
    <source>
        <dbReference type="SAM" id="SignalP"/>
    </source>
</evidence>
<name>A0A9P5PG86_9AGAR</name>
<keyword evidence="1" id="KW-0732">Signal</keyword>
<dbReference type="EMBL" id="JADNRY010000166">
    <property type="protein sequence ID" value="KAF9062632.1"/>
    <property type="molecule type" value="Genomic_DNA"/>
</dbReference>
<comment type="caution">
    <text evidence="2">The sequence shown here is derived from an EMBL/GenBank/DDBJ whole genome shotgun (WGS) entry which is preliminary data.</text>
</comment>
<evidence type="ECO:0000313" key="2">
    <source>
        <dbReference type="EMBL" id="KAF9062632.1"/>
    </source>
</evidence>
<organism evidence="2 3">
    <name type="scientific">Rhodocollybia butyracea</name>
    <dbReference type="NCBI Taxonomy" id="206335"/>
    <lineage>
        <taxon>Eukaryota</taxon>
        <taxon>Fungi</taxon>
        <taxon>Dikarya</taxon>
        <taxon>Basidiomycota</taxon>
        <taxon>Agaricomycotina</taxon>
        <taxon>Agaricomycetes</taxon>
        <taxon>Agaricomycetidae</taxon>
        <taxon>Agaricales</taxon>
        <taxon>Marasmiineae</taxon>
        <taxon>Omphalotaceae</taxon>
        <taxon>Rhodocollybia</taxon>
    </lineage>
</organism>
<keyword evidence="3" id="KW-1185">Reference proteome</keyword>
<sequence>MKITGTVLAIASLLLVKASSFTKRDQEVCAGQITISETFIGENSDVKLSHVSCPDNADSKRGLQARQSAAPTDVCGNTCMPFRLALFVLSKLESDPSGTTFCSDAAGGGPNPADCTVIVNAMRFFSQNFNDTFTIGTGANNTVVLTYETCETFYVNQVANNQTYCFSDWATIVAFIAPKCENDAGGLCLATNDQWFIDVQANTP</sequence>
<dbReference type="AlphaFoldDB" id="A0A9P5PG86"/>